<gene>
    <name evidence="1" type="ORF">OXU80_18840</name>
</gene>
<name>A0ACD4NJE3_9HYPH</name>
<keyword evidence="2" id="KW-1185">Reference proteome</keyword>
<organism evidence="1 2">
    <name type="scientific">Antarcticirhabdus aurantiaca</name>
    <dbReference type="NCBI Taxonomy" id="2606717"/>
    <lineage>
        <taxon>Bacteria</taxon>
        <taxon>Pseudomonadati</taxon>
        <taxon>Pseudomonadota</taxon>
        <taxon>Alphaproteobacteria</taxon>
        <taxon>Hyphomicrobiales</taxon>
        <taxon>Aurantimonadaceae</taxon>
        <taxon>Antarcticirhabdus</taxon>
    </lineage>
</organism>
<evidence type="ECO:0000313" key="2">
    <source>
        <dbReference type="Proteomes" id="UP001163223"/>
    </source>
</evidence>
<dbReference type="EMBL" id="CP113520">
    <property type="protein sequence ID" value="WAJ26906.1"/>
    <property type="molecule type" value="Genomic_DNA"/>
</dbReference>
<proteinExistence type="predicted"/>
<reference evidence="1" key="1">
    <citation type="submission" date="2022-11" db="EMBL/GenBank/DDBJ databases">
        <title>beta-Carotene-producing bacterium, Jeongeuplla avenae sp. nov., alleviates the salt stress of Arabidopsis seedlings.</title>
        <authorList>
            <person name="Jiang L."/>
            <person name="Lee J."/>
        </authorList>
    </citation>
    <scope>NUCLEOTIDE SEQUENCE</scope>
    <source>
        <strain evidence="1">DY_R2A_6</strain>
    </source>
</reference>
<dbReference type="Proteomes" id="UP001163223">
    <property type="component" value="Chromosome"/>
</dbReference>
<accession>A0ACD4NJE3</accession>
<evidence type="ECO:0000313" key="1">
    <source>
        <dbReference type="EMBL" id="WAJ26906.1"/>
    </source>
</evidence>
<sequence length="336" mass="36437">MMKRFLGLAAFVALLGGVDSVANGAADTACGHVSVASMNWASAEVMAAIDRIILEKGFGCEVELVPGDTMPTFASMTRASGPDVVPEMFVNQFRGAIDEAVAEGRVSYGARVLKDGSEEGFWIPQYVADRHPEIRTLGDALERPDLFPSPVDPSRGAVYTCPPGWGCQIMVDNFFRAYDGESAGFDLVETGSAAGLDGSIAKAFADQTGWLGYYWSPTAIIGRYPMKKLEWDVPFDAAEWTRCTTQPDCPDPKRNAWTPTEVYTLVAPRIAAKSPAAARYLGTRAWSNATVNRLLVWKEENGASGEDAARHFLQTQGDLWRGWVPADVAQRVEAAL</sequence>
<protein>
    <submittedName>
        <fullName evidence="1">ABC transporter substrate-binding protein</fullName>
    </submittedName>
</protein>